<evidence type="ECO:0000313" key="2">
    <source>
        <dbReference type="EMBL" id="MBD2560496.1"/>
    </source>
</evidence>
<dbReference type="Proteomes" id="UP000604661">
    <property type="component" value="Unassembled WGS sequence"/>
</dbReference>
<reference evidence="2 3" key="1">
    <citation type="journal article" date="2020" name="ISME J.">
        <title>Comparative genomics reveals insights into cyanobacterial evolution and habitat adaptation.</title>
        <authorList>
            <person name="Chen M.Y."/>
            <person name="Teng W.K."/>
            <person name="Zhao L."/>
            <person name="Hu C.X."/>
            <person name="Zhou Y.K."/>
            <person name="Han B.P."/>
            <person name="Song L.R."/>
            <person name="Shu W.S."/>
        </authorList>
    </citation>
    <scope>NUCLEOTIDE SEQUENCE [LARGE SCALE GENOMIC DNA]</scope>
    <source>
        <strain evidence="2 3">FACHB-391</strain>
    </source>
</reference>
<accession>A0ABR8ESY9</accession>
<dbReference type="InterPro" id="IPR025054">
    <property type="entry name" value="DUF3991"/>
</dbReference>
<dbReference type="EMBL" id="JACJTE010000006">
    <property type="protein sequence ID" value="MBD2560496.1"/>
    <property type="molecule type" value="Genomic_DNA"/>
</dbReference>
<organism evidence="2 3">
    <name type="scientific">Nostoc linckia FACHB-391</name>
    <dbReference type="NCBI Taxonomy" id="2692906"/>
    <lineage>
        <taxon>Bacteria</taxon>
        <taxon>Bacillati</taxon>
        <taxon>Cyanobacteriota</taxon>
        <taxon>Cyanophyceae</taxon>
        <taxon>Nostocales</taxon>
        <taxon>Nostocaceae</taxon>
        <taxon>Nostoc</taxon>
    </lineage>
</organism>
<comment type="caution">
    <text evidence="2">The sequence shown here is derived from an EMBL/GenBank/DDBJ whole genome shotgun (WGS) entry which is preliminary data.</text>
</comment>
<protein>
    <submittedName>
        <fullName evidence="2">DUF3991 domain-containing protein</fullName>
    </submittedName>
</protein>
<evidence type="ECO:0000313" key="3">
    <source>
        <dbReference type="Proteomes" id="UP000604661"/>
    </source>
</evidence>
<sequence length="57" mass="6579">MQIIPLFFSYLVYADAKANAVFGMKNIVSKVRGAFLRGTWGENNFKRDEKGTRRHDI</sequence>
<evidence type="ECO:0000259" key="1">
    <source>
        <dbReference type="Pfam" id="PF13154"/>
    </source>
</evidence>
<feature type="domain" description="DUF3991" evidence="1">
    <location>
        <begin position="9"/>
        <end position="53"/>
    </location>
</feature>
<name>A0ABR8ESY9_NOSLI</name>
<keyword evidence="3" id="KW-1185">Reference proteome</keyword>
<gene>
    <name evidence="2" type="ORF">H6G95_07655</name>
</gene>
<proteinExistence type="predicted"/>
<dbReference type="Pfam" id="PF13154">
    <property type="entry name" value="DUF3991"/>
    <property type="match status" value="1"/>
</dbReference>